<evidence type="ECO:0000313" key="1">
    <source>
        <dbReference type="EMBL" id="GEM76098.1"/>
    </source>
</evidence>
<dbReference type="OrthoDB" id="7058888at2"/>
<dbReference type="Proteomes" id="UP000321922">
    <property type="component" value="Unassembled WGS sequence"/>
</dbReference>
<keyword evidence="2" id="KW-1185">Reference proteome</keyword>
<gene>
    <name evidence="1" type="ORF">VSA01S_22100</name>
</gene>
<sequence length="406" mass="47075">MNHRHDTILPALQKEILYDQHCSIDQVSENHILQIVSGIFTSGILAPFSIDVDLHIDILMSVSKYSKHDRPLFFTDEDVYRDLQYKYSLQDVRSTLQIFSFESGEINNGYLKPEDIVKRNYFEKPFVHVDDKYIYINHTLNNYGFYTSLLNLFRDEGVDGNIMGKAIEDFVENLFVKSGIEIHSNKEYKVSKQIAKELSIQSQKRECDFIIETSDTIIFIELKRKTLTTEARAGNSLKSVVDLSQSCFHALAQTGCHEYLLRRDGIINFEDGTKIELLGRNVERVALSLFGFFGVQDGAFIHQVLNSLINAQIESGDEREDKKVNKNLLELQNQYRSNVFNEAYGKQRITFFNCRFFSIPQLMEMLSNSSNNEEFKVELNHTRHASTGSKDWFKDYQFLRKLKKAS</sequence>
<dbReference type="RefSeq" id="WP_145993898.1">
    <property type="nucleotide sequence ID" value="NZ_BAOJ01000098.1"/>
</dbReference>
<dbReference type="EMBL" id="BJXJ01000020">
    <property type="protein sequence ID" value="GEM76098.1"/>
    <property type="molecule type" value="Genomic_DNA"/>
</dbReference>
<protein>
    <submittedName>
        <fullName evidence="1">Uncharacterized protein</fullName>
    </submittedName>
</protein>
<name>A0A511QFM5_9VIBR</name>
<proteinExistence type="predicted"/>
<organism evidence="1 2">
    <name type="scientific">Vibrio sagamiensis NBRC 104589</name>
    <dbReference type="NCBI Taxonomy" id="1219064"/>
    <lineage>
        <taxon>Bacteria</taxon>
        <taxon>Pseudomonadati</taxon>
        <taxon>Pseudomonadota</taxon>
        <taxon>Gammaproteobacteria</taxon>
        <taxon>Vibrionales</taxon>
        <taxon>Vibrionaceae</taxon>
        <taxon>Vibrio</taxon>
    </lineage>
</organism>
<comment type="caution">
    <text evidence="1">The sequence shown here is derived from an EMBL/GenBank/DDBJ whole genome shotgun (WGS) entry which is preliminary data.</text>
</comment>
<dbReference type="AlphaFoldDB" id="A0A511QFM5"/>
<accession>A0A511QFM5</accession>
<evidence type="ECO:0000313" key="2">
    <source>
        <dbReference type="Proteomes" id="UP000321922"/>
    </source>
</evidence>
<reference evidence="1 2" key="1">
    <citation type="submission" date="2019-07" db="EMBL/GenBank/DDBJ databases">
        <title>Whole genome shotgun sequence of Vibrio sagamiensis NBRC 104589.</title>
        <authorList>
            <person name="Hosoyama A."/>
            <person name="Uohara A."/>
            <person name="Ohji S."/>
            <person name="Ichikawa N."/>
        </authorList>
    </citation>
    <scope>NUCLEOTIDE SEQUENCE [LARGE SCALE GENOMIC DNA]</scope>
    <source>
        <strain evidence="1 2">NBRC 104589</strain>
    </source>
</reference>